<name>A0A545TQX1_9PROT</name>
<dbReference type="AlphaFoldDB" id="A0A545TQX1"/>
<reference evidence="1 2" key="1">
    <citation type="submission" date="2019-06" db="EMBL/GenBank/DDBJ databases">
        <title>Whole genome sequence for Rhodospirillaceae sp. R148.</title>
        <authorList>
            <person name="Wang G."/>
        </authorList>
    </citation>
    <scope>NUCLEOTIDE SEQUENCE [LARGE SCALE GENOMIC DNA]</scope>
    <source>
        <strain evidence="1 2">R148</strain>
    </source>
</reference>
<keyword evidence="2" id="KW-1185">Reference proteome</keyword>
<dbReference type="EMBL" id="VHSH01000004">
    <property type="protein sequence ID" value="TQV79622.1"/>
    <property type="molecule type" value="Genomic_DNA"/>
</dbReference>
<comment type="caution">
    <text evidence="1">The sequence shown here is derived from an EMBL/GenBank/DDBJ whole genome shotgun (WGS) entry which is preliminary data.</text>
</comment>
<organism evidence="1 2">
    <name type="scientific">Denitrobaculum tricleocarpae</name>
    <dbReference type="NCBI Taxonomy" id="2591009"/>
    <lineage>
        <taxon>Bacteria</taxon>
        <taxon>Pseudomonadati</taxon>
        <taxon>Pseudomonadota</taxon>
        <taxon>Alphaproteobacteria</taxon>
        <taxon>Rhodospirillales</taxon>
        <taxon>Rhodospirillaceae</taxon>
        <taxon>Denitrobaculum</taxon>
    </lineage>
</organism>
<proteinExistence type="predicted"/>
<dbReference type="OrthoDB" id="14198at2"/>
<protein>
    <submittedName>
        <fullName evidence="1">Uncharacterized protein</fullName>
    </submittedName>
</protein>
<evidence type="ECO:0000313" key="1">
    <source>
        <dbReference type="EMBL" id="TQV79622.1"/>
    </source>
</evidence>
<gene>
    <name evidence="1" type="ORF">FKG95_12925</name>
</gene>
<dbReference type="Proteomes" id="UP000315252">
    <property type="component" value="Unassembled WGS sequence"/>
</dbReference>
<accession>A0A545TQX1</accession>
<evidence type="ECO:0000313" key="2">
    <source>
        <dbReference type="Proteomes" id="UP000315252"/>
    </source>
</evidence>
<sequence length="120" mass="13086">MEEKTRAQIRRVLLACAQTGIPVTYRDLVAQAQVPPPHSIHNTTLELESLIREDHSAGRPLLAALAVSRGNPGLPGHGFFHLLAELGRYDGPERGPEAAAAFERELRAAIDYWGQPQADA</sequence>
<dbReference type="RefSeq" id="WP_142896802.1">
    <property type="nucleotide sequence ID" value="NZ_ML660055.1"/>
</dbReference>